<dbReference type="Gene3D" id="3.20.20.140">
    <property type="entry name" value="Metal-dependent hydrolases"/>
    <property type="match status" value="1"/>
</dbReference>
<dbReference type="AlphaFoldDB" id="A0AAF1KMJ9"/>
<dbReference type="InterPro" id="IPR032466">
    <property type="entry name" value="Metal_Hydrolase"/>
</dbReference>
<comment type="caution">
    <text evidence="3">The sequence shown here is derived from an EMBL/GenBank/DDBJ whole genome shotgun (WGS) entry which is preliminary data.</text>
</comment>
<name>A0AAF1KMJ9_9PROT</name>
<dbReference type="Proteomes" id="UP001196068">
    <property type="component" value="Unassembled WGS sequence"/>
</dbReference>
<evidence type="ECO:0000313" key="3">
    <source>
        <dbReference type="EMBL" id="MBR0653548.1"/>
    </source>
</evidence>
<protein>
    <submittedName>
        <fullName evidence="3">Amidohydrolase</fullName>
    </submittedName>
</protein>
<dbReference type="SUPFAM" id="SSF51556">
    <property type="entry name" value="Metallo-dependent hydrolases"/>
    <property type="match status" value="1"/>
</dbReference>
<reference evidence="3" key="1">
    <citation type="submission" date="2020-01" db="EMBL/GenBank/DDBJ databases">
        <authorList>
            <person name="Rat A."/>
        </authorList>
    </citation>
    <scope>NUCLEOTIDE SEQUENCE</scope>
    <source>
        <strain evidence="3">LMG 28251</strain>
    </source>
</reference>
<dbReference type="GO" id="GO:0016787">
    <property type="term" value="F:hydrolase activity"/>
    <property type="evidence" value="ECO:0007669"/>
    <property type="project" value="InterPro"/>
</dbReference>
<dbReference type="InterPro" id="IPR006680">
    <property type="entry name" value="Amidohydro-rel"/>
</dbReference>
<dbReference type="EMBL" id="JAAEDH010000001">
    <property type="protein sequence ID" value="MBR0653548.1"/>
    <property type="molecule type" value="Genomic_DNA"/>
</dbReference>
<dbReference type="GO" id="GO:0019748">
    <property type="term" value="P:secondary metabolic process"/>
    <property type="evidence" value="ECO:0007669"/>
    <property type="project" value="TreeGrafter"/>
</dbReference>
<reference evidence="3" key="2">
    <citation type="journal article" date="2021" name="Syst. Appl. Microbiol.">
        <title>Roseomonas hellenica sp. nov., isolated from roots of wild-growing Alkanna tinctoria.</title>
        <authorList>
            <person name="Rat A."/>
            <person name="Naranjo H.D."/>
            <person name="Lebbe L."/>
            <person name="Cnockaert M."/>
            <person name="Krigas N."/>
            <person name="Grigoriadou K."/>
            <person name="Maloupa E."/>
            <person name="Willems A."/>
        </authorList>
    </citation>
    <scope>NUCLEOTIDE SEQUENCE</scope>
    <source>
        <strain evidence="3">LMG 28251</strain>
    </source>
</reference>
<keyword evidence="1" id="KW-0456">Lyase</keyword>
<sequence length="331" mass="36016">MRIVALEEHFTIPALGARIDPAAIVARGFPPPETVWSQTLKRDALADLGAERLADMDASGITVQVLSLMGPGADLVDGAEGVALAWAFNDALAAAIAPHPARYRGFAHLPLRSPEAAADELERCVREFGFHGFLVNGTTQGLFLDHPSYAPLLARAEALDVPIYIHPGIPESPVREAYYGDLPGTFGLSLALYSWGWHMETAIHTLRLILSGALDRHPRLQIVIGHMGEAIPFMMSRLEHTLAAEAKQRLTRSVEQILLDQVWITTSGFFDIVPFQATLATFGADRIMFSVDHPFASNAKARAFLDALPVSPVDRAKIAHGNADRLLRLTP</sequence>
<dbReference type="PANTHER" id="PTHR21240:SF30">
    <property type="entry name" value="AMIDOHYDROLASE-RELATED DOMAIN-CONTAINING PROTEIN-RELATED"/>
    <property type="match status" value="1"/>
</dbReference>
<evidence type="ECO:0000259" key="2">
    <source>
        <dbReference type="Pfam" id="PF04909"/>
    </source>
</evidence>
<dbReference type="GO" id="GO:0016831">
    <property type="term" value="F:carboxy-lyase activity"/>
    <property type="evidence" value="ECO:0007669"/>
    <property type="project" value="InterPro"/>
</dbReference>
<accession>A0AAF1KMJ9</accession>
<evidence type="ECO:0000256" key="1">
    <source>
        <dbReference type="ARBA" id="ARBA00023239"/>
    </source>
</evidence>
<proteinExistence type="predicted"/>
<feature type="domain" description="Amidohydrolase-related" evidence="2">
    <location>
        <begin position="51"/>
        <end position="329"/>
    </location>
</feature>
<dbReference type="GO" id="GO:0005829">
    <property type="term" value="C:cytosol"/>
    <property type="evidence" value="ECO:0007669"/>
    <property type="project" value="TreeGrafter"/>
</dbReference>
<gene>
    <name evidence="3" type="ORF">GXW79_00495</name>
</gene>
<keyword evidence="4" id="KW-1185">Reference proteome</keyword>
<dbReference type="Pfam" id="PF04909">
    <property type="entry name" value="Amidohydro_2"/>
    <property type="match status" value="1"/>
</dbReference>
<dbReference type="InterPro" id="IPR032465">
    <property type="entry name" value="ACMSD"/>
</dbReference>
<evidence type="ECO:0000313" key="4">
    <source>
        <dbReference type="Proteomes" id="UP001196068"/>
    </source>
</evidence>
<dbReference type="RefSeq" id="WP_211872249.1">
    <property type="nucleotide sequence ID" value="NZ_JAAEDH010000001.1"/>
</dbReference>
<dbReference type="PANTHER" id="PTHR21240">
    <property type="entry name" value="2-AMINO-3-CARBOXYLMUCONATE-6-SEMIALDEHYDE DECARBOXYLASE"/>
    <property type="match status" value="1"/>
</dbReference>
<organism evidence="3 4">
    <name type="scientific">Plastoroseomonas arctica</name>
    <dbReference type="NCBI Taxonomy" id="1509237"/>
    <lineage>
        <taxon>Bacteria</taxon>
        <taxon>Pseudomonadati</taxon>
        <taxon>Pseudomonadota</taxon>
        <taxon>Alphaproteobacteria</taxon>
        <taxon>Acetobacterales</taxon>
        <taxon>Acetobacteraceae</taxon>
        <taxon>Plastoroseomonas</taxon>
    </lineage>
</organism>